<dbReference type="EMBL" id="JAMQKB010000007">
    <property type="protein sequence ID" value="MDC3424615.1"/>
    <property type="molecule type" value="Genomic_DNA"/>
</dbReference>
<proteinExistence type="predicted"/>
<organism evidence="2 3">
    <name type="scientific">Terrihalobacillus insolitus</name>
    <dbReference type="NCBI Taxonomy" id="2950438"/>
    <lineage>
        <taxon>Bacteria</taxon>
        <taxon>Bacillati</taxon>
        <taxon>Bacillota</taxon>
        <taxon>Bacilli</taxon>
        <taxon>Bacillales</taxon>
        <taxon>Bacillaceae</taxon>
        <taxon>Terrihalobacillus</taxon>
    </lineage>
</organism>
<dbReference type="InterPro" id="IPR036281">
    <property type="entry name" value="SinR/SinI_dimer_dom_sf"/>
</dbReference>
<dbReference type="GO" id="GO:0046983">
    <property type="term" value="F:protein dimerization activity"/>
    <property type="evidence" value="ECO:0007669"/>
    <property type="project" value="InterPro"/>
</dbReference>
<dbReference type="PROSITE" id="PS51500">
    <property type="entry name" value="SIN"/>
    <property type="match status" value="1"/>
</dbReference>
<name>A0A9X4ANK0_9BACI</name>
<evidence type="ECO:0000313" key="3">
    <source>
        <dbReference type="Proteomes" id="UP001145050"/>
    </source>
</evidence>
<gene>
    <name evidence="2" type="ORF">NC797_08845</name>
</gene>
<accession>A0A9X4ANK0</accession>
<feature type="domain" description="Sin" evidence="1">
    <location>
        <begin position="1"/>
        <end position="38"/>
    </location>
</feature>
<keyword evidence="3" id="KW-1185">Reference proteome</keyword>
<dbReference type="SUPFAM" id="SSF47406">
    <property type="entry name" value="SinR repressor dimerisation domain-like"/>
    <property type="match status" value="1"/>
</dbReference>
<dbReference type="RefSeq" id="WP_272436419.1">
    <property type="nucleotide sequence ID" value="NZ_JAMQKB010000007.1"/>
</dbReference>
<evidence type="ECO:0000259" key="1">
    <source>
        <dbReference type="PROSITE" id="PS51500"/>
    </source>
</evidence>
<protein>
    <submittedName>
        <fullName evidence="2">Anti-repressor SinI family protein</fullName>
    </submittedName>
</protein>
<dbReference type="Pfam" id="PF08671">
    <property type="entry name" value="SinI"/>
    <property type="match status" value="1"/>
</dbReference>
<sequence length="46" mass="5160">MVIETGERIDKEWVGLILTAKKIGLTPEEIHSYLQQASTSNQESSK</sequence>
<comment type="caution">
    <text evidence="2">The sequence shown here is derived from an EMBL/GenBank/DDBJ whole genome shotgun (WGS) entry which is preliminary data.</text>
</comment>
<dbReference type="Proteomes" id="UP001145050">
    <property type="component" value="Unassembled WGS sequence"/>
</dbReference>
<dbReference type="InterPro" id="IPR010981">
    <property type="entry name" value="SinR/SinI_dimer_dom"/>
</dbReference>
<reference evidence="2" key="1">
    <citation type="submission" date="2022-06" db="EMBL/GenBank/DDBJ databases">
        <title>Aquibacillus sp. a new bacterium isolated from soil saline samples.</title>
        <authorList>
            <person name="Galisteo C."/>
            <person name="De La Haba R."/>
            <person name="Sanchez-Porro C."/>
            <person name="Ventosa A."/>
        </authorList>
    </citation>
    <scope>NUCLEOTIDE SEQUENCE</scope>
    <source>
        <strain evidence="2">3ASR75-11</strain>
    </source>
</reference>
<dbReference type="AlphaFoldDB" id="A0A9X4ANK0"/>
<evidence type="ECO:0000313" key="2">
    <source>
        <dbReference type="EMBL" id="MDC3424615.1"/>
    </source>
</evidence>
<dbReference type="GO" id="GO:0006355">
    <property type="term" value="P:regulation of DNA-templated transcription"/>
    <property type="evidence" value="ECO:0007669"/>
    <property type="project" value="InterPro"/>
</dbReference>